<feature type="transmembrane region" description="Helical" evidence="5">
    <location>
        <begin position="120"/>
        <end position="139"/>
    </location>
</feature>
<feature type="transmembrane region" description="Helical" evidence="5">
    <location>
        <begin position="313"/>
        <end position="334"/>
    </location>
</feature>
<evidence type="ECO:0000313" key="7">
    <source>
        <dbReference type="Proteomes" id="UP000187406"/>
    </source>
</evidence>
<comment type="caution">
    <text evidence="6">The sequence shown here is derived from an EMBL/GenBank/DDBJ whole genome shotgun (WGS) entry which is preliminary data.</text>
</comment>
<dbReference type="AlphaFoldDB" id="A0A1Q3D767"/>
<dbReference type="InterPro" id="IPR007300">
    <property type="entry name" value="CidB/LrgB"/>
</dbReference>
<feature type="non-terminal residue" evidence="6">
    <location>
        <position position="378"/>
    </location>
</feature>
<dbReference type="PANTHER" id="PTHR30249:SF0">
    <property type="entry name" value="PLASTIDAL GLYCOLATE_GLYCERATE TRANSLOCATOR 1, CHLOROPLASTIC"/>
    <property type="match status" value="1"/>
</dbReference>
<keyword evidence="2 5" id="KW-0812">Transmembrane</keyword>
<dbReference type="GO" id="GO:0016020">
    <property type="term" value="C:membrane"/>
    <property type="evidence" value="ECO:0007669"/>
    <property type="project" value="UniProtKB-SubCell"/>
</dbReference>
<keyword evidence="3 5" id="KW-1133">Transmembrane helix</keyword>
<dbReference type="PANTHER" id="PTHR30249">
    <property type="entry name" value="PUTATIVE SEROTONIN TRANSPORTER"/>
    <property type="match status" value="1"/>
</dbReference>
<evidence type="ECO:0000256" key="4">
    <source>
        <dbReference type="ARBA" id="ARBA00023136"/>
    </source>
</evidence>
<keyword evidence="7" id="KW-1185">Reference proteome</keyword>
<evidence type="ECO:0000256" key="2">
    <source>
        <dbReference type="ARBA" id="ARBA00022692"/>
    </source>
</evidence>
<feature type="transmembrane region" description="Helical" evidence="5">
    <location>
        <begin position="160"/>
        <end position="177"/>
    </location>
</feature>
<name>A0A1Q3D767_CEPFO</name>
<evidence type="ECO:0000256" key="1">
    <source>
        <dbReference type="ARBA" id="ARBA00004141"/>
    </source>
</evidence>
<reference evidence="7" key="1">
    <citation type="submission" date="2016-04" db="EMBL/GenBank/DDBJ databases">
        <title>Cephalotus genome sequencing.</title>
        <authorList>
            <person name="Fukushima K."/>
            <person name="Hasebe M."/>
            <person name="Fang X."/>
        </authorList>
    </citation>
    <scope>NUCLEOTIDE SEQUENCE [LARGE SCALE GENOMIC DNA]</scope>
    <source>
        <strain evidence="7">cv. St1</strain>
    </source>
</reference>
<feature type="transmembrane region" description="Helical" evidence="5">
    <location>
        <begin position="183"/>
        <end position="201"/>
    </location>
</feature>
<feature type="transmembrane region" description="Helical" evidence="5">
    <location>
        <begin position="285"/>
        <end position="307"/>
    </location>
</feature>
<feature type="transmembrane region" description="Helical" evidence="5">
    <location>
        <begin position="213"/>
        <end position="235"/>
    </location>
</feature>
<dbReference type="OrthoDB" id="2502820at2759"/>
<keyword evidence="4 5" id="KW-0472">Membrane</keyword>
<dbReference type="InParanoid" id="A0A1Q3D767"/>
<feature type="transmembrane region" description="Helical" evidence="5">
    <location>
        <begin position="255"/>
        <end position="276"/>
    </location>
</feature>
<accession>A0A1Q3D767</accession>
<dbReference type="Pfam" id="PF04172">
    <property type="entry name" value="LrgB"/>
    <property type="match status" value="1"/>
</dbReference>
<evidence type="ECO:0000256" key="5">
    <source>
        <dbReference type="SAM" id="Phobius"/>
    </source>
</evidence>
<dbReference type="Proteomes" id="UP000187406">
    <property type="component" value="Unassembled WGS sequence"/>
</dbReference>
<sequence>MLTFFTCLHPLPMETPVVIPRRLPFSYATSYLNLKSKKFYGISPHKSPPSHVVCNGNCQSLPKWSYLQKTHQSLWTRFKILENGFSRLFFLSIWLPLFYVPSLVVLPLSVRDIPAASAGGWLASLCVAGFIAIAVRKMVQTEMRDADPMAKSSPYTPLEIRTWGGIFLISFVSASFYPTVLGTAARTCLPFLLASTVLGYLVGSRLPSDMKKFFLPIICCALSVDLAAVAFGYLSQSGLDPVLGYYLTKVPSDPGAGDILMGFLGSVILSFAFAMFKEEAHAAEIFTSVIISSIFSLYSTALVGRLVGLEPALTISILPRCITVALALSIVSLFEGANSSLIAAVVVVTGLIGANFVQTILDKLQLGDPIARGIATAS</sequence>
<comment type="subcellular location">
    <subcellularLocation>
        <location evidence="1">Membrane</location>
        <topology evidence="1">Multi-pass membrane protein</topology>
    </subcellularLocation>
</comment>
<gene>
    <name evidence="6" type="ORF">CFOL_v3_31576</name>
</gene>
<protein>
    <submittedName>
        <fullName evidence="6">LrgB domain-containing protein</fullName>
    </submittedName>
</protein>
<proteinExistence type="predicted"/>
<evidence type="ECO:0000313" key="6">
    <source>
        <dbReference type="EMBL" id="GAV88153.1"/>
    </source>
</evidence>
<dbReference type="EMBL" id="BDDD01004699">
    <property type="protein sequence ID" value="GAV88153.1"/>
    <property type="molecule type" value="Genomic_DNA"/>
</dbReference>
<organism evidence="6 7">
    <name type="scientific">Cephalotus follicularis</name>
    <name type="common">Albany pitcher plant</name>
    <dbReference type="NCBI Taxonomy" id="3775"/>
    <lineage>
        <taxon>Eukaryota</taxon>
        <taxon>Viridiplantae</taxon>
        <taxon>Streptophyta</taxon>
        <taxon>Embryophyta</taxon>
        <taxon>Tracheophyta</taxon>
        <taxon>Spermatophyta</taxon>
        <taxon>Magnoliopsida</taxon>
        <taxon>eudicotyledons</taxon>
        <taxon>Gunneridae</taxon>
        <taxon>Pentapetalae</taxon>
        <taxon>rosids</taxon>
        <taxon>fabids</taxon>
        <taxon>Oxalidales</taxon>
        <taxon>Cephalotaceae</taxon>
        <taxon>Cephalotus</taxon>
    </lineage>
</organism>
<feature type="transmembrane region" description="Helical" evidence="5">
    <location>
        <begin position="88"/>
        <end position="108"/>
    </location>
</feature>
<evidence type="ECO:0000256" key="3">
    <source>
        <dbReference type="ARBA" id="ARBA00022989"/>
    </source>
</evidence>
<feature type="transmembrane region" description="Helical" evidence="5">
    <location>
        <begin position="341"/>
        <end position="361"/>
    </location>
</feature>